<sequence>MWPITRQSEWFVRVRRVVAIGCFLTIRRPIRSMDSHASSRKPDDFREQVRFYLLDHRTPLGKAIDITLLVLNLVFVGVFVAQTYSLSSTTAAWLWRIEIAIGLVFVVEYVLRLYGARNRVAEATNPYTMVDLLSVLPTLSVMLLPAPLIGVNVGFLRVVRVVRVLRFYRFTQDEEFFFGTVSVEMLRVVKLLLTVSTLFFVTAGLFYSAEVQANPTIGTFGDALYYVVVTLTTVGFGDITPVTSTGRWVTVAGVLAAIVLVPWQAGKIVREWTNREMMNVTCPNCGLAYHDPDASHCKACGHVIYQEYDSRE</sequence>
<keyword evidence="5" id="KW-0631">Potassium channel</keyword>
<feature type="domain" description="Ion transport" evidence="12">
    <location>
        <begin position="65"/>
        <end position="255"/>
    </location>
</feature>
<evidence type="ECO:0000313" key="13">
    <source>
        <dbReference type="EMBL" id="EJN58794.1"/>
    </source>
</evidence>
<evidence type="ECO:0000313" key="14">
    <source>
        <dbReference type="Proteomes" id="UP000007813"/>
    </source>
</evidence>
<evidence type="ECO:0000256" key="5">
    <source>
        <dbReference type="ARBA" id="ARBA00022826"/>
    </source>
</evidence>
<dbReference type="Proteomes" id="UP000007813">
    <property type="component" value="Unassembled WGS sequence"/>
</dbReference>
<dbReference type="InterPro" id="IPR005821">
    <property type="entry name" value="Ion_trans_dom"/>
</dbReference>
<evidence type="ECO:0000256" key="9">
    <source>
        <dbReference type="ARBA" id="ARBA00023136"/>
    </source>
</evidence>
<dbReference type="EMBL" id="ALJD01000007">
    <property type="protein sequence ID" value="EJN58794.1"/>
    <property type="molecule type" value="Genomic_DNA"/>
</dbReference>
<protein>
    <submittedName>
        <fullName evidence="13">Ion channel</fullName>
    </submittedName>
</protein>
<dbReference type="Gene3D" id="1.10.287.70">
    <property type="match status" value="1"/>
</dbReference>
<dbReference type="PRINTS" id="PR00169">
    <property type="entry name" value="KCHANNEL"/>
</dbReference>
<dbReference type="GO" id="GO:0005267">
    <property type="term" value="F:potassium channel activity"/>
    <property type="evidence" value="ECO:0007669"/>
    <property type="project" value="UniProtKB-KW"/>
</dbReference>
<gene>
    <name evidence="13" type="ORF">HSB1_28750</name>
</gene>
<feature type="transmembrane region" description="Helical" evidence="11">
    <location>
        <begin position="93"/>
        <end position="111"/>
    </location>
</feature>
<accession>J3JEY9</accession>
<keyword evidence="3" id="KW-0633">Potassium transport</keyword>
<evidence type="ECO:0000256" key="1">
    <source>
        <dbReference type="ARBA" id="ARBA00004141"/>
    </source>
</evidence>
<feature type="transmembrane region" description="Helical" evidence="11">
    <location>
        <begin position="191"/>
        <end position="211"/>
    </location>
</feature>
<keyword evidence="10" id="KW-0407">Ion channel</keyword>
<evidence type="ECO:0000256" key="8">
    <source>
        <dbReference type="ARBA" id="ARBA00023065"/>
    </source>
</evidence>
<keyword evidence="2" id="KW-0813">Transport</keyword>
<dbReference type="Pfam" id="PF00520">
    <property type="entry name" value="Ion_trans"/>
    <property type="match status" value="1"/>
</dbReference>
<keyword evidence="4 11" id="KW-0812">Transmembrane</keyword>
<dbReference type="PANTHER" id="PTHR10027">
    <property type="entry name" value="CALCIUM-ACTIVATED POTASSIUM CHANNEL ALPHA CHAIN"/>
    <property type="match status" value="1"/>
</dbReference>
<proteinExistence type="predicted"/>
<name>J3JEY9_9EURY</name>
<evidence type="ECO:0000256" key="4">
    <source>
        <dbReference type="ARBA" id="ARBA00022692"/>
    </source>
</evidence>
<evidence type="ECO:0000256" key="2">
    <source>
        <dbReference type="ARBA" id="ARBA00022448"/>
    </source>
</evidence>
<evidence type="ECO:0000256" key="6">
    <source>
        <dbReference type="ARBA" id="ARBA00022958"/>
    </source>
</evidence>
<feature type="transmembrane region" description="Helical" evidence="11">
    <location>
        <begin position="223"/>
        <end position="242"/>
    </location>
</feature>
<dbReference type="AlphaFoldDB" id="J3JEY9"/>
<feature type="transmembrane region" description="Helical" evidence="11">
    <location>
        <begin position="248"/>
        <end position="269"/>
    </location>
</feature>
<keyword evidence="6" id="KW-0630">Potassium</keyword>
<feature type="transmembrane region" description="Helical" evidence="11">
    <location>
        <begin position="66"/>
        <end position="87"/>
    </location>
</feature>
<evidence type="ECO:0000256" key="3">
    <source>
        <dbReference type="ARBA" id="ARBA00022538"/>
    </source>
</evidence>
<evidence type="ECO:0000256" key="11">
    <source>
        <dbReference type="SAM" id="Phobius"/>
    </source>
</evidence>
<evidence type="ECO:0000259" key="12">
    <source>
        <dbReference type="Pfam" id="PF00520"/>
    </source>
</evidence>
<evidence type="ECO:0000256" key="10">
    <source>
        <dbReference type="ARBA" id="ARBA00023303"/>
    </source>
</evidence>
<dbReference type="GO" id="GO:0016020">
    <property type="term" value="C:membrane"/>
    <property type="evidence" value="ECO:0007669"/>
    <property type="project" value="UniProtKB-SubCell"/>
</dbReference>
<keyword evidence="7 11" id="KW-1133">Transmembrane helix</keyword>
<dbReference type="eggNOG" id="arCOG01964">
    <property type="taxonomic scope" value="Archaea"/>
</dbReference>
<dbReference type="SUPFAM" id="SSF81324">
    <property type="entry name" value="Voltage-gated potassium channels"/>
    <property type="match status" value="1"/>
</dbReference>
<reference evidence="13 14" key="1">
    <citation type="journal article" date="2012" name="J. Bacteriol.">
        <title>Draft Genome Sequence of the Extremely Halophilic Archaeon Halogranum salarium B-1T.</title>
        <authorList>
            <person name="Kim K.K."/>
            <person name="Lee K.C."/>
            <person name="Lee J.S."/>
        </authorList>
    </citation>
    <scope>NUCLEOTIDE SEQUENCE [LARGE SCALE GENOMIC DNA]</scope>
    <source>
        <strain evidence="13 14">B-1</strain>
    </source>
</reference>
<organism evidence="13 14">
    <name type="scientific">Halogranum salarium B-1</name>
    <dbReference type="NCBI Taxonomy" id="1210908"/>
    <lineage>
        <taxon>Archaea</taxon>
        <taxon>Methanobacteriati</taxon>
        <taxon>Methanobacteriota</taxon>
        <taxon>Stenosarchaea group</taxon>
        <taxon>Halobacteria</taxon>
        <taxon>Halobacteriales</taxon>
        <taxon>Haloferacaceae</taxon>
    </lineage>
</organism>
<feature type="transmembrane region" description="Helical" evidence="11">
    <location>
        <begin position="132"/>
        <end position="155"/>
    </location>
</feature>
<dbReference type="PANTHER" id="PTHR10027:SF10">
    <property type="entry name" value="SLOWPOKE 2, ISOFORM D"/>
    <property type="match status" value="1"/>
</dbReference>
<keyword evidence="9 11" id="KW-0472">Membrane</keyword>
<dbReference type="InterPro" id="IPR047871">
    <property type="entry name" value="K_chnl_Slo-like"/>
</dbReference>
<comment type="caution">
    <text evidence="13">The sequence shown here is derived from an EMBL/GenBank/DDBJ whole genome shotgun (WGS) entry which is preliminary data.</text>
</comment>
<evidence type="ECO:0000256" key="7">
    <source>
        <dbReference type="ARBA" id="ARBA00022989"/>
    </source>
</evidence>
<comment type="subcellular location">
    <subcellularLocation>
        <location evidence="1">Membrane</location>
        <topology evidence="1">Multi-pass membrane protein</topology>
    </subcellularLocation>
</comment>
<keyword evidence="8" id="KW-0406">Ion transport</keyword>
<dbReference type="PATRIC" id="fig|1210908.3.peg.2757"/>